<dbReference type="Proteomes" id="UP000008311">
    <property type="component" value="Unassembled WGS sequence"/>
</dbReference>
<evidence type="ECO:0000256" key="2">
    <source>
        <dbReference type="ARBA" id="ARBA00009937"/>
    </source>
</evidence>
<accession>B9RFN6</accession>
<gene>
    <name evidence="5" type="ORF">RCOM_1436110</name>
</gene>
<dbReference type="PANTHER" id="PTHR33669:SF15">
    <property type="entry name" value="NPR1_NIM1-LIKE C-TERMINAL DOMAIN-CONTAINING PROTEIN"/>
    <property type="match status" value="1"/>
</dbReference>
<dbReference type="InParanoid" id="B9RFN6"/>
<evidence type="ECO:0000313" key="6">
    <source>
        <dbReference type="Proteomes" id="UP000008311"/>
    </source>
</evidence>
<dbReference type="Pfam" id="PF15699">
    <property type="entry name" value="NPR1_interact"/>
    <property type="match status" value="1"/>
</dbReference>
<evidence type="ECO:0000256" key="4">
    <source>
        <dbReference type="SAM" id="MobiDB-lite"/>
    </source>
</evidence>
<evidence type="ECO:0000256" key="3">
    <source>
        <dbReference type="ARBA" id="ARBA00023242"/>
    </source>
</evidence>
<feature type="compositionally biased region" description="Basic and acidic residues" evidence="4">
    <location>
        <begin position="93"/>
        <end position="102"/>
    </location>
</feature>
<protein>
    <submittedName>
        <fullName evidence="5">Uncharacterized protein</fullName>
    </submittedName>
</protein>
<comment type="subcellular location">
    <subcellularLocation>
        <location evidence="1">Nucleus</location>
    </subcellularLocation>
</comment>
<dbReference type="eggNOG" id="ENOG502SZ4Z">
    <property type="taxonomic scope" value="Eukaryota"/>
</dbReference>
<proteinExistence type="inferred from homology"/>
<dbReference type="FunCoup" id="B9RFN6">
    <property type="interactions" value="18"/>
</dbReference>
<feature type="region of interest" description="Disordered" evidence="4">
    <location>
        <begin position="1"/>
        <end position="20"/>
    </location>
</feature>
<name>B9RFN6_RICCO</name>
<evidence type="ECO:0000313" key="5">
    <source>
        <dbReference type="EMBL" id="EEF50007.1"/>
    </source>
</evidence>
<feature type="compositionally biased region" description="Polar residues" evidence="4">
    <location>
        <begin position="62"/>
        <end position="71"/>
    </location>
</feature>
<feature type="region of interest" description="Disordered" evidence="4">
    <location>
        <begin position="49"/>
        <end position="108"/>
    </location>
</feature>
<organism evidence="5 6">
    <name type="scientific">Ricinus communis</name>
    <name type="common">Castor bean</name>
    <dbReference type="NCBI Taxonomy" id="3988"/>
    <lineage>
        <taxon>Eukaryota</taxon>
        <taxon>Viridiplantae</taxon>
        <taxon>Streptophyta</taxon>
        <taxon>Embryophyta</taxon>
        <taxon>Tracheophyta</taxon>
        <taxon>Spermatophyta</taxon>
        <taxon>Magnoliopsida</taxon>
        <taxon>eudicotyledons</taxon>
        <taxon>Gunneridae</taxon>
        <taxon>Pentapetalae</taxon>
        <taxon>rosids</taxon>
        <taxon>fabids</taxon>
        <taxon>Malpighiales</taxon>
        <taxon>Euphorbiaceae</taxon>
        <taxon>Acalyphoideae</taxon>
        <taxon>Acalypheae</taxon>
        <taxon>Ricinus</taxon>
    </lineage>
</organism>
<reference evidence="6" key="1">
    <citation type="journal article" date="2010" name="Nat. Biotechnol.">
        <title>Draft genome sequence of the oilseed species Ricinus communis.</title>
        <authorList>
            <person name="Chan A.P."/>
            <person name="Crabtree J."/>
            <person name="Zhao Q."/>
            <person name="Lorenzi H."/>
            <person name="Orvis J."/>
            <person name="Puiu D."/>
            <person name="Melake-Berhan A."/>
            <person name="Jones K.M."/>
            <person name="Redman J."/>
            <person name="Chen G."/>
            <person name="Cahoon E.B."/>
            <person name="Gedil M."/>
            <person name="Stanke M."/>
            <person name="Haas B.J."/>
            <person name="Wortman J.R."/>
            <person name="Fraser-Liggett C.M."/>
            <person name="Ravel J."/>
            <person name="Rabinowicz P.D."/>
        </authorList>
    </citation>
    <scope>NUCLEOTIDE SEQUENCE [LARGE SCALE GENOMIC DNA]</scope>
    <source>
        <strain evidence="6">cv. Hale</strain>
    </source>
</reference>
<dbReference type="GO" id="GO:0005634">
    <property type="term" value="C:nucleus"/>
    <property type="evidence" value="ECO:0007669"/>
    <property type="project" value="UniProtKB-SubCell"/>
</dbReference>
<sequence>MEKERKMKQGNPAQEEGFAVDDDEKVEKFFSIIRRLRDARDLSTNSLRETEARKRMKKAKKTQTPVWTPSFQLEDFGGLELADITQPTSSNNEQEKKKREELDLNLSL</sequence>
<dbReference type="EMBL" id="EQ973777">
    <property type="protein sequence ID" value="EEF50007.1"/>
    <property type="molecule type" value="Genomic_DNA"/>
</dbReference>
<dbReference type="PANTHER" id="PTHR33669">
    <property type="entry name" value="PROTEIN NEGATIVE REGULATOR OF RESISTANCE"/>
    <property type="match status" value="1"/>
</dbReference>
<dbReference type="OMA" id="TNCLREM"/>
<dbReference type="InterPro" id="IPR031425">
    <property type="entry name" value="NPR1/NH1-interacting"/>
</dbReference>
<dbReference type="AlphaFoldDB" id="B9RFN6"/>
<dbReference type="GO" id="GO:0010112">
    <property type="term" value="P:regulation of systemic acquired resistance"/>
    <property type="evidence" value="ECO:0007669"/>
    <property type="project" value="InterPro"/>
</dbReference>
<dbReference type="OrthoDB" id="1304316at2759"/>
<comment type="similarity">
    <text evidence="2">Belongs to the NPR1-interactor family.</text>
</comment>
<evidence type="ECO:0000256" key="1">
    <source>
        <dbReference type="ARBA" id="ARBA00004123"/>
    </source>
</evidence>
<keyword evidence="6" id="KW-1185">Reference proteome</keyword>
<keyword evidence="3" id="KW-0539">Nucleus</keyword>